<feature type="transmembrane region" description="Helical" evidence="1">
    <location>
        <begin position="12"/>
        <end position="42"/>
    </location>
</feature>
<accession>A0A2P8H955</accession>
<dbReference type="PANTHER" id="PTHR37309">
    <property type="entry name" value="SLR0284 PROTEIN"/>
    <property type="match status" value="1"/>
</dbReference>
<keyword evidence="1" id="KW-0472">Membrane</keyword>
<dbReference type="Pfam" id="PF04020">
    <property type="entry name" value="Phage_holin_4_2"/>
    <property type="match status" value="1"/>
</dbReference>
<keyword evidence="3" id="KW-1185">Reference proteome</keyword>
<dbReference type="AlphaFoldDB" id="A0A2P8H955"/>
<keyword evidence="1" id="KW-1133">Transmembrane helix</keyword>
<proteinExistence type="predicted"/>
<dbReference type="RefSeq" id="WP_106589563.1">
    <property type="nucleotide sequence ID" value="NZ_PYAV01000013.1"/>
</dbReference>
<gene>
    <name evidence="2" type="ORF">B0H94_11338</name>
</gene>
<feature type="transmembrane region" description="Helical" evidence="1">
    <location>
        <begin position="49"/>
        <end position="78"/>
    </location>
</feature>
<dbReference type="PANTHER" id="PTHR37309:SF1">
    <property type="entry name" value="SLR0284 PROTEIN"/>
    <property type="match status" value="1"/>
</dbReference>
<evidence type="ECO:0000313" key="2">
    <source>
        <dbReference type="EMBL" id="PSL42752.1"/>
    </source>
</evidence>
<evidence type="ECO:0000256" key="1">
    <source>
        <dbReference type="SAM" id="Phobius"/>
    </source>
</evidence>
<keyword evidence="1" id="KW-0812">Transmembrane</keyword>
<feature type="transmembrane region" description="Helical" evidence="1">
    <location>
        <begin position="90"/>
        <end position="112"/>
    </location>
</feature>
<reference evidence="2 3" key="1">
    <citation type="submission" date="2018-03" db="EMBL/GenBank/DDBJ databases">
        <title>Genomic Encyclopedia of Type Strains, Phase III (KMG-III): the genomes of soil and plant-associated and newly described type strains.</title>
        <authorList>
            <person name="Whitman W."/>
        </authorList>
    </citation>
    <scope>NUCLEOTIDE SEQUENCE [LARGE SCALE GENOMIC DNA]</scope>
    <source>
        <strain evidence="2 3">CGMCC 1.07653</strain>
    </source>
</reference>
<dbReference type="EMBL" id="PYAV01000013">
    <property type="protein sequence ID" value="PSL42752.1"/>
    <property type="molecule type" value="Genomic_DNA"/>
</dbReference>
<dbReference type="Proteomes" id="UP000242310">
    <property type="component" value="Unassembled WGS sequence"/>
</dbReference>
<organism evidence="2 3">
    <name type="scientific">Salsuginibacillus halophilus</name>
    <dbReference type="NCBI Taxonomy" id="517424"/>
    <lineage>
        <taxon>Bacteria</taxon>
        <taxon>Bacillati</taxon>
        <taxon>Bacillota</taxon>
        <taxon>Bacilli</taxon>
        <taxon>Bacillales</taxon>
        <taxon>Bacillaceae</taxon>
        <taxon>Salsuginibacillus</taxon>
    </lineage>
</organism>
<evidence type="ECO:0000313" key="3">
    <source>
        <dbReference type="Proteomes" id="UP000242310"/>
    </source>
</evidence>
<dbReference type="OrthoDB" id="7205479at2"/>
<sequence length="118" mass="12352">MGCLIHLLVNTVVLMVVAGFFTGFDLGGFGAAIVAAVLLGLANAVVKPILVILTLPITVVTLGLFLFVINALILMAIASLMGDAFVIDGFGMALLAAVLISLLNLFIHWFIVEPVRST</sequence>
<protein>
    <submittedName>
        <fullName evidence="2">Putative membrane protein</fullName>
    </submittedName>
</protein>
<dbReference type="InterPro" id="IPR007165">
    <property type="entry name" value="Phage_holin_4_2"/>
</dbReference>
<comment type="caution">
    <text evidence="2">The sequence shown here is derived from an EMBL/GenBank/DDBJ whole genome shotgun (WGS) entry which is preliminary data.</text>
</comment>
<name>A0A2P8H955_9BACI</name>